<evidence type="ECO:0000256" key="2">
    <source>
        <dbReference type="ARBA" id="ARBA00022729"/>
    </source>
</evidence>
<feature type="domain" description="Alpha-2-macroglobulin bait region" evidence="5">
    <location>
        <begin position="1056"/>
        <end position="1195"/>
    </location>
</feature>
<evidence type="ECO:0000259" key="5">
    <source>
        <dbReference type="SMART" id="SM01359"/>
    </source>
</evidence>
<comment type="similarity">
    <text evidence="1">Belongs to the protease inhibitor I39 (alpha-2-macroglobulin) family. Bacterial alpha-2-macroglobulin subfamily.</text>
</comment>
<dbReference type="RefSeq" id="WP_057918283.1">
    <property type="nucleotide sequence ID" value="NZ_CP011129.1"/>
</dbReference>
<dbReference type="CDD" id="cd02891">
    <property type="entry name" value="A2M_like"/>
    <property type="match status" value="1"/>
</dbReference>
<organism evidence="7 8">
    <name type="scientific">Lysobacter antibioticus</name>
    <dbReference type="NCBI Taxonomy" id="84531"/>
    <lineage>
        <taxon>Bacteria</taxon>
        <taxon>Pseudomonadati</taxon>
        <taxon>Pseudomonadota</taxon>
        <taxon>Gammaproteobacteria</taxon>
        <taxon>Lysobacterales</taxon>
        <taxon>Lysobacteraceae</taxon>
        <taxon>Lysobacter</taxon>
    </lineage>
</organism>
<dbReference type="InterPro" id="IPR002890">
    <property type="entry name" value="MG2"/>
</dbReference>
<protein>
    <submittedName>
        <fullName evidence="7">Alpha-2-macroglobulin MG1 domain protein</fullName>
    </submittedName>
</protein>
<keyword evidence="4" id="KW-0472">Membrane</keyword>
<dbReference type="InterPro" id="IPR041203">
    <property type="entry name" value="Bact_A2M_MG5"/>
</dbReference>
<feature type="compositionally biased region" description="Acidic residues" evidence="3">
    <location>
        <begin position="1861"/>
        <end position="1881"/>
    </location>
</feature>
<feature type="region of interest" description="Disordered" evidence="3">
    <location>
        <begin position="1"/>
        <end position="23"/>
    </location>
</feature>
<dbReference type="GO" id="GO:0004866">
    <property type="term" value="F:endopeptidase inhibitor activity"/>
    <property type="evidence" value="ECO:0007669"/>
    <property type="project" value="InterPro"/>
</dbReference>
<dbReference type="InterPro" id="IPR041246">
    <property type="entry name" value="Bact_MG10"/>
</dbReference>
<dbReference type="Proteomes" id="UP000060787">
    <property type="component" value="Chromosome"/>
</dbReference>
<evidence type="ECO:0000313" key="7">
    <source>
        <dbReference type="EMBL" id="ALN81160.1"/>
    </source>
</evidence>
<dbReference type="SUPFAM" id="SSF48239">
    <property type="entry name" value="Terpenoid cyclases/Protein prenyltransferases"/>
    <property type="match status" value="1"/>
</dbReference>
<dbReference type="Pfam" id="PF07703">
    <property type="entry name" value="A2M_BRD"/>
    <property type="match status" value="1"/>
</dbReference>
<dbReference type="KEGG" id="lab:LA76x_3032"/>
<dbReference type="Gene3D" id="1.50.10.20">
    <property type="match status" value="1"/>
</dbReference>
<dbReference type="EMBL" id="CP011129">
    <property type="protein sequence ID" value="ALN81160.1"/>
    <property type="molecule type" value="Genomic_DNA"/>
</dbReference>
<evidence type="ECO:0000256" key="4">
    <source>
        <dbReference type="SAM" id="Phobius"/>
    </source>
</evidence>
<dbReference type="InterPro" id="IPR001599">
    <property type="entry name" value="Macroglobln_a2"/>
</dbReference>
<evidence type="ECO:0000256" key="1">
    <source>
        <dbReference type="ARBA" id="ARBA00010556"/>
    </source>
</evidence>
<feature type="domain" description="Alpha-2-macroglobulin" evidence="6">
    <location>
        <begin position="1261"/>
        <end position="1351"/>
    </location>
</feature>
<dbReference type="InterPro" id="IPR021868">
    <property type="entry name" value="Alpha_2_Macroglob_MG3"/>
</dbReference>
<proteinExistence type="inferred from homology"/>
<evidence type="ECO:0000256" key="3">
    <source>
        <dbReference type="SAM" id="MobiDB-lite"/>
    </source>
</evidence>
<dbReference type="Pfam" id="PF01835">
    <property type="entry name" value="MG2"/>
    <property type="match status" value="1"/>
</dbReference>
<reference evidence="7 8" key="1">
    <citation type="journal article" date="2015" name="BMC Genomics">
        <title>Comparative genomics and metabolic profiling of the genus Lysobacter.</title>
        <authorList>
            <person name="de Bruijn I."/>
            <person name="Cheng X."/>
            <person name="de Jager V."/>
            <person name="Exposito R.G."/>
            <person name="Watrous J."/>
            <person name="Patel N."/>
            <person name="Postma J."/>
            <person name="Dorrestein P.C."/>
            <person name="Kobayashi D."/>
            <person name="Raaijmakers J.M."/>
        </authorList>
    </citation>
    <scope>NUCLEOTIDE SEQUENCE [LARGE SCALE GENOMIC DNA]</scope>
    <source>
        <strain evidence="7 8">76</strain>
    </source>
</reference>
<feature type="region of interest" description="Disordered" evidence="3">
    <location>
        <begin position="1858"/>
        <end position="1904"/>
    </location>
</feature>
<dbReference type="PANTHER" id="PTHR40094">
    <property type="entry name" value="ALPHA-2-MACROGLOBULIN HOMOLOG"/>
    <property type="match status" value="1"/>
</dbReference>
<dbReference type="Pfam" id="PF17972">
    <property type="entry name" value="bMG5"/>
    <property type="match status" value="1"/>
</dbReference>
<keyword evidence="4" id="KW-0812">Transmembrane</keyword>
<dbReference type="Pfam" id="PF11974">
    <property type="entry name" value="bMG3"/>
    <property type="match status" value="1"/>
</dbReference>
<accession>A0A0S2FC65</accession>
<dbReference type="STRING" id="84531.LA76x_3032"/>
<evidence type="ECO:0000259" key="6">
    <source>
        <dbReference type="SMART" id="SM01360"/>
    </source>
</evidence>
<keyword evidence="4" id="KW-1133">Transmembrane helix</keyword>
<evidence type="ECO:0000313" key="8">
    <source>
        <dbReference type="Proteomes" id="UP000060787"/>
    </source>
</evidence>
<name>A0A0S2FC65_LYSAN</name>
<keyword evidence="8" id="KW-1185">Reference proteome</keyword>
<sequence length="1974" mass="214541">MQNTDSPSQPAPTAEAGDAGRATPWARASRSLFGQIDWVPPAWLAAVFARVRQRPRLYLRSVLGLILVGTLGYWLATRPKPVVPGALDVEVHTPALTDYARAPAEVDSLRLTFSDTAAPIKQVGLAPAGVTMSPELKGAWRWEDDKTLVFKPSADWPVKTRYTVELDPKLSLAPKVLLQEYEFEFETAPFTAQIASSEFYQDPQDPALKKGVYELKFSHPVDAAQLERRIALKLADGAGTALAAPKYTVNYDEKGRLKAWIHSQPLTLPENGGSLKLELAAGIVSTLGGSGSAEALGATVALPSLYSVNVTDAAAALVDNERFEPEQVLVLSFNNAMRDSEVAGAVRAWLLPVKDPRRPAAQQSGAYTWSRDDVDEAVLKHATPLPLSAVPTEREYVETHSFKFQAPPGRRIYLRVDKGLKAFGGFMLGAPHTTVVTVPDYPKLLRFVGEGALLSLRGERRISLVSRNVAGARLEIARVLPEQIQHLVFNNEGSYAKPSFYNLSADSLVEREEKRLTLPAENPAKAHYEGVDLGQYLKPGRRGVFLLSLRTLEEDDKKRSAEDTLADEAGSEEDSRLVVLTDLGMAVKQALDGRRDVFVQSLSNGTPVAGARVRAVARNGETLVEAETDASGRAQLPSLKGFKREKQPTMLTVSQGEDYSFLPIGDHDRTLDYSRFDIGGEPNDLEAGALNAFLFSDRGLYRPGDTVNIGMIVRAADWKRALTGLPLEWEFTDPRGTVAKRERLKLSASGFESASFTPSDSAPSGTWQVQLFLLGRDDKRTTIGSTSVQVREFAPDTMRVKARLSAENPNGWIKPEQLAALVDAENLFGTPAQQRRVEGTMVLRPAFPSFPAYPGYQFFDPQRAKEGYDESLSDQTTNAEGRAEFKLDLTKYERATYQLSFLARAFEPGSGRNVAAQTSALVSSNDHLVGIKSQDDLNYIQRGAKRALQLLAIGQDGKPKTVAGLRAVVVEKRYVSVLTKQDSGLYRYVSHERRFDRRDQALALAGGRENVSLSTDQPGDFVLEVRAADGKVLNQIGYQIAGAANLSRSLERNAELSLNLSKPSYKPGETIEISVRAPYAGSGLITLERDRVYAHVWFRADSNASVQKIVVPADFEGNGYVNVQFLRDPNSDEIYMSPLSYGVAPFAVDRSARTQPIKVSLPRVTKPGTPMTADVVTQGKARVVLFAVDEGILQVARYRVGDPLDHFFRKKMLQVDTAQILDLLLPEFSRIAGQAAPGGDGEGGMAKHLNPFKRKSEKPAVWWSGIVDVDGQHQFKFTLPDHFNGQVRVVAVAVTPERVGVFQTEALVRGDFVLTPTVPTHVAPGDEFDLPVGVANTIEGAKSAAKVAVALQLPPSLTLVGAAPAPVSIAPRGETTVRFRVRAGQALGAVPVAIQASSGAFKAQRRIELSLRPALVARQDLIAGRATQRTVIQPLRKMYDQRATRQLSASVSPLVALDGLSAYLGDYPHQCTEQLLSGAFPALVLQSHPELGKVVGPGAGQPKQNIVDVLRSRQNSEGGLGLWTATPQADAFVTAYAALYLIEARERGQPIPDDLLKSLNGYLESLAADRSGNDLAALRSRAFAVYLLVRQGRTASNLLSSVHEQIKRDQPKTWENDSAGLLIAASYQLLQQDKAARPLAVKAFTRANRTAGAKPTAYSYYYDGGIDQAWTVYLLNRHFAALAKDQLKPVALERLLDPLRNNSYNTLSSALTVLAMDAYASAQPAQATPVLEAAGKDGKSRRIGSSQGSIARSAFTGSDLRLWVAPAGPVPAWYLVNQSGYDRAAPKAVQDRGLEVVRDYLDAAGKPVTALKQGQEITVRLRVRALGAPARGNIAIVDLLPGGFEPVMQYAAASAVVEAASNDDESEDCEEECEESGEEDGQPSRDGDEQNAAPQQTLALPGSSFVPDHVEQREDRIVLYGDVGSEVVEFRYSVRANNTGKFIVPPVYAESMYERSVYAQGGPAGQLQVDAPKP</sequence>
<dbReference type="InterPro" id="IPR041462">
    <property type="entry name" value="Bact_A2M_MG6"/>
</dbReference>
<dbReference type="Pfam" id="PF00207">
    <property type="entry name" value="A2M"/>
    <property type="match status" value="1"/>
</dbReference>
<feature type="transmembrane region" description="Helical" evidence="4">
    <location>
        <begin position="57"/>
        <end position="76"/>
    </location>
</feature>
<dbReference type="PATRIC" id="fig|84531.8.peg.3041"/>
<dbReference type="SMART" id="SM01359">
    <property type="entry name" value="A2M_N_2"/>
    <property type="match status" value="1"/>
</dbReference>
<dbReference type="eggNOG" id="COG2373">
    <property type="taxonomic scope" value="Bacteria"/>
</dbReference>
<keyword evidence="2" id="KW-0732">Signal</keyword>
<dbReference type="SMART" id="SM01360">
    <property type="entry name" value="A2M"/>
    <property type="match status" value="1"/>
</dbReference>
<dbReference type="Pfam" id="PF17962">
    <property type="entry name" value="bMG6"/>
    <property type="match status" value="1"/>
</dbReference>
<dbReference type="InterPro" id="IPR051802">
    <property type="entry name" value="YfhM-like"/>
</dbReference>
<dbReference type="InterPro" id="IPR008930">
    <property type="entry name" value="Terpenoid_cyclase/PrenylTrfase"/>
</dbReference>
<dbReference type="Pfam" id="PF17973">
    <property type="entry name" value="bMG10"/>
    <property type="match status" value="1"/>
</dbReference>
<dbReference type="PANTHER" id="PTHR40094:SF1">
    <property type="entry name" value="UBIQUITIN DOMAIN-CONTAINING PROTEIN"/>
    <property type="match status" value="1"/>
</dbReference>
<gene>
    <name evidence="7" type="ORF">LA76x_3032</name>
</gene>
<dbReference type="Gene3D" id="2.60.40.1930">
    <property type="match status" value="1"/>
</dbReference>
<dbReference type="InterPro" id="IPR011625">
    <property type="entry name" value="A2M_N_BRD"/>
</dbReference>
<dbReference type="Gene3D" id="2.60.40.3710">
    <property type="match status" value="1"/>
</dbReference>